<feature type="region of interest" description="Disordered" evidence="1">
    <location>
        <begin position="44"/>
        <end position="67"/>
    </location>
</feature>
<dbReference type="AlphaFoldDB" id="A0A3N0Z3P1"/>
<name>A0A3N0Z3P1_ANAGA</name>
<feature type="compositionally biased region" description="Acidic residues" evidence="1">
    <location>
        <begin position="50"/>
        <end position="67"/>
    </location>
</feature>
<evidence type="ECO:0000313" key="3">
    <source>
        <dbReference type="Proteomes" id="UP000281406"/>
    </source>
</evidence>
<comment type="caution">
    <text evidence="2">The sequence shown here is derived from an EMBL/GenBank/DDBJ whole genome shotgun (WGS) entry which is preliminary data.</text>
</comment>
<dbReference type="EMBL" id="RJVU01013924">
    <property type="protein sequence ID" value="ROL53107.1"/>
    <property type="molecule type" value="Genomic_DNA"/>
</dbReference>
<evidence type="ECO:0000313" key="2">
    <source>
        <dbReference type="EMBL" id="ROL53107.1"/>
    </source>
</evidence>
<sequence>MNMEQEDWQKTKADSGTGWQVRNGYPICFKEWLAKKNLEETELQARLLPEEDDDDDGSGDRDEEEEEHLSIIFLLNTVGKSVLHS</sequence>
<organism evidence="2 3">
    <name type="scientific">Anabarilius grahami</name>
    <name type="common">Kanglang fish</name>
    <name type="synonym">Barilius grahami</name>
    <dbReference type="NCBI Taxonomy" id="495550"/>
    <lineage>
        <taxon>Eukaryota</taxon>
        <taxon>Metazoa</taxon>
        <taxon>Chordata</taxon>
        <taxon>Craniata</taxon>
        <taxon>Vertebrata</taxon>
        <taxon>Euteleostomi</taxon>
        <taxon>Actinopterygii</taxon>
        <taxon>Neopterygii</taxon>
        <taxon>Teleostei</taxon>
        <taxon>Ostariophysi</taxon>
        <taxon>Cypriniformes</taxon>
        <taxon>Xenocyprididae</taxon>
        <taxon>Xenocypridinae</taxon>
        <taxon>Xenocypridinae incertae sedis</taxon>
        <taxon>Anabarilius</taxon>
    </lineage>
</organism>
<protein>
    <submittedName>
        <fullName evidence="2">Uncharacterized protein</fullName>
    </submittedName>
</protein>
<evidence type="ECO:0000256" key="1">
    <source>
        <dbReference type="SAM" id="MobiDB-lite"/>
    </source>
</evidence>
<reference evidence="2 3" key="1">
    <citation type="submission" date="2018-10" db="EMBL/GenBank/DDBJ databases">
        <title>Genome assembly for a Yunnan-Guizhou Plateau 3E fish, Anabarilius grahami (Regan), and its evolutionary and genetic applications.</title>
        <authorList>
            <person name="Jiang W."/>
        </authorList>
    </citation>
    <scope>NUCLEOTIDE SEQUENCE [LARGE SCALE GENOMIC DNA]</scope>
    <source>
        <strain evidence="2">AG-KIZ</strain>
        <tissue evidence="2">Muscle</tissue>
    </source>
</reference>
<dbReference type="Proteomes" id="UP000281406">
    <property type="component" value="Unassembled WGS sequence"/>
</dbReference>
<keyword evidence="3" id="KW-1185">Reference proteome</keyword>
<dbReference type="OrthoDB" id="9931198at2759"/>
<gene>
    <name evidence="2" type="ORF">DPX16_0480</name>
</gene>
<accession>A0A3N0Z3P1</accession>
<proteinExistence type="predicted"/>